<dbReference type="Proteomes" id="UP001500507">
    <property type="component" value="Unassembled WGS sequence"/>
</dbReference>
<feature type="transmembrane region" description="Helical" evidence="1">
    <location>
        <begin position="48"/>
        <end position="68"/>
    </location>
</feature>
<protein>
    <submittedName>
        <fullName evidence="2">Uncharacterized protein</fullName>
    </submittedName>
</protein>
<organism evidence="2 3">
    <name type="scientific">Gangjinia marincola</name>
    <dbReference type="NCBI Taxonomy" id="578463"/>
    <lineage>
        <taxon>Bacteria</taxon>
        <taxon>Pseudomonadati</taxon>
        <taxon>Bacteroidota</taxon>
        <taxon>Flavobacteriia</taxon>
        <taxon>Flavobacteriales</taxon>
        <taxon>Flavobacteriaceae</taxon>
        <taxon>Gangjinia</taxon>
    </lineage>
</organism>
<dbReference type="EMBL" id="BAAAFG010000016">
    <property type="protein sequence ID" value="GAA0873241.1"/>
    <property type="molecule type" value="Genomic_DNA"/>
</dbReference>
<name>A0ABN1MK06_9FLAO</name>
<gene>
    <name evidence="2" type="ORF">GCM10009117_23880</name>
</gene>
<evidence type="ECO:0000313" key="3">
    <source>
        <dbReference type="Proteomes" id="UP001500507"/>
    </source>
</evidence>
<reference evidence="2 3" key="1">
    <citation type="journal article" date="2019" name="Int. J. Syst. Evol. Microbiol.">
        <title>The Global Catalogue of Microorganisms (GCM) 10K type strain sequencing project: providing services to taxonomists for standard genome sequencing and annotation.</title>
        <authorList>
            <consortium name="The Broad Institute Genomics Platform"/>
            <consortium name="The Broad Institute Genome Sequencing Center for Infectious Disease"/>
            <person name="Wu L."/>
            <person name="Ma J."/>
        </authorList>
    </citation>
    <scope>NUCLEOTIDE SEQUENCE [LARGE SCALE GENOMIC DNA]</scope>
    <source>
        <strain evidence="2 3">JCM 16082</strain>
    </source>
</reference>
<keyword evidence="3" id="KW-1185">Reference proteome</keyword>
<feature type="transmembrane region" description="Helical" evidence="1">
    <location>
        <begin position="12"/>
        <end position="33"/>
    </location>
</feature>
<accession>A0ABN1MK06</accession>
<proteinExistence type="predicted"/>
<evidence type="ECO:0000313" key="2">
    <source>
        <dbReference type="EMBL" id="GAA0873241.1"/>
    </source>
</evidence>
<keyword evidence="1" id="KW-0812">Transmembrane</keyword>
<evidence type="ECO:0000256" key="1">
    <source>
        <dbReference type="SAM" id="Phobius"/>
    </source>
</evidence>
<comment type="caution">
    <text evidence="2">The sequence shown here is derived from an EMBL/GenBank/DDBJ whole genome shotgun (WGS) entry which is preliminary data.</text>
</comment>
<keyword evidence="1" id="KW-1133">Transmembrane helix</keyword>
<keyword evidence="1" id="KW-0472">Membrane</keyword>
<sequence length="69" mass="8090">MKALTEYMLQYSFVFGSIALIMSLLLFFVIIYSKSKRMNDHDVMSWKAYVNTWAVAIMLFVLGIFLVLR</sequence>